<dbReference type="CDD" id="cd06849">
    <property type="entry name" value="lipoyl_domain"/>
    <property type="match status" value="1"/>
</dbReference>
<evidence type="ECO:0000256" key="3">
    <source>
        <dbReference type="ARBA" id="ARBA00022823"/>
    </source>
</evidence>
<evidence type="ECO:0000256" key="1">
    <source>
        <dbReference type="ARBA" id="ARBA00001938"/>
    </source>
</evidence>
<sequence length="332" mass="34841">MNLLLPSARILSNAPPAPSRLLYMRTVTTNVRLFSPAAAVKQPADAESAGPAPAVFHPRCYHASWMAPTTPSIIQPTIRSIHTTPLTYTQITINVPTMGDSITEGTIVEWCVPPGSHVREGDVLALVETDKVTVDIKADRDGILVKQLGEVEGVVEVGQGLYILDTDVSSVGVGGAGGSNVVDVAAVNASLDAEKMVAETPSTLPSALSTSLPLASSGGGRVPSIHFLGKEGWRERLSPLSLHDATPTTTTQITSATLDNSNPKSPTSITYIPYSPMYGRPPIMEDEMEALILGGAEEAPEVKASDKGGWRGVTFVGGKVVTAGPRGVWLAE</sequence>
<dbReference type="InterPro" id="IPR003016">
    <property type="entry name" value="2-oxoA_DH_lipoyl-BS"/>
</dbReference>
<dbReference type="PROSITE" id="PS50968">
    <property type="entry name" value="BIOTINYL_LIPOYL"/>
    <property type="match status" value="1"/>
</dbReference>
<evidence type="ECO:0000313" key="10">
    <source>
        <dbReference type="EMBL" id="KAL3762701.1"/>
    </source>
</evidence>
<evidence type="ECO:0000256" key="4">
    <source>
        <dbReference type="ARBA" id="ARBA00022946"/>
    </source>
</evidence>
<proteinExistence type="predicted"/>
<keyword evidence="5" id="KW-0012">Acyltransferase</keyword>
<comment type="caution">
    <text evidence="10">The sequence shown here is derived from an EMBL/GenBank/DDBJ whole genome shotgun (WGS) entry which is preliminary data.</text>
</comment>
<evidence type="ECO:0000256" key="2">
    <source>
        <dbReference type="ARBA" id="ARBA00022679"/>
    </source>
</evidence>
<dbReference type="EMBL" id="JALLBG020000131">
    <property type="protein sequence ID" value="KAL3762701.1"/>
    <property type="molecule type" value="Genomic_DNA"/>
</dbReference>
<dbReference type="PANTHER" id="PTHR43178">
    <property type="entry name" value="DIHYDROLIPOAMIDE ACETYLTRANSFERASE COMPONENT OF PYRUVATE DEHYDROGENASE COMPLEX"/>
    <property type="match status" value="1"/>
</dbReference>
<evidence type="ECO:0000256" key="5">
    <source>
        <dbReference type="ARBA" id="ARBA00023315"/>
    </source>
</evidence>
<dbReference type="InterPro" id="IPR000089">
    <property type="entry name" value="Biotin_lipoyl"/>
</dbReference>
<evidence type="ECO:0000256" key="6">
    <source>
        <dbReference type="ARBA" id="ARBA00038880"/>
    </source>
</evidence>
<dbReference type="Pfam" id="PF00364">
    <property type="entry name" value="Biotin_lipoyl"/>
    <property type="match status" value="1"/>
</dbReference>
<keyword evidence="4" id="KW-0809">Transit peptide</keyword>
<dbReference type="GO" id="GO:0043754">
    <property type="term" value="F:dihydrolipoamide branched chain acyltransferase activity"/>
    <property type="evidence" value="ECO:0007669"/>
    <property type="project" value="UniProtKB-EC"/>
</dbReference>
<gene>
    <name evidence="10" type="ORF">ACHAWU_001646</name>
</gene>
<dbReference type="InterPro" id="IPR050743">
    <property type="entry name" value="2-oxoacid_DH_E2_comp"/>
</dbReference>
<keyword evidence="11" id="KW-1185">Reference proteome</keyword>
<dbReference type="AlphaFoldDB" id="A0ABD3MIS9"/>
<dbReference type="Proteomes" id="UP001530293">
    <property type="component" value="Unassembled WGS sequence"/>
</dbReference>
<evidence type="ECO:0000259" key="9">
    <source>
        <dbReference type="PROSITE" id="PS50968"/>
    </source>
</evidence>
<accession>A0ABD3MIS9</accession>
<dbReference type="PROSITE" id="PS00189">
    <property type="entry name" value="LIPOYL"/>
    <property type="match status" value="1"/>
</dbReference>
<dbReference type="InterPro" id="IPR011053">
    <property type="entry name" value="Single_hybrid_motif"/>
</dbReference>
<evidence type="ECO:0000256" key="8">
    <source>
        <dbReference type="ARBA" id="ARBA00042008"/>
    </source>
</evidence>
<evidence type="ECO:0000256" key="7">
    <source>
        <dbReference type="ARBA" id="ARBA00039275"/>
    </source>
</evidence>
<keyword evidence="3" id="KW-0450">Lipoyl</keyword>
<comment type="cofactor">
    <cofactor evidence="1">
        <name>(R)-lipoate</name>
        <dbReference type="ChEBI" id="CHEBI:83088"/>
    </cofactor>
</comment>
<keyword evidence="2" id="KW-0808">Transferase</keyword>
<protein>
    <recommendedName>
        <fullName evidence="7">Lipoamide acyltransferase component of branched-chain alpha-keto acid dehydrogenase complex, mitochondrial</fullName>
        <ecNumber evidence="6">2.3.1.168</ecNumber>
    </recommendedName>
    <alternativeName>
        <fullName evidence="8">Branched-chain alpha-keto acid dehydrogenase complex component E2</fullName>
    </alternativeName>
</protein>
<feature type="domain" description="Lipoyl-binding" evidence="9">
    <location>
        <begin position="90"/>
        <end position="165"/>
    </location>
</feature>
<evidence type="ECO:0000313" key="11">
    <source>
        <dbReference type="Proteomes" id="UP001530293"/>
    </source>
</evidence>
<dbReference type="Gene3D" id="2.40.50.100">
    <property type="match status" value="1"/>
</dbReference>
<dbReference type="SUPFAM" id="SSF51230">
    <property type="entry name" value="Single hybrid motif"/>
    <property type="match status" value="1"/>
</dbReference>
<dbReference type="PANTHER" id="PTHR43178:SF5">
    <property type="entry name" value="LIPOAMIDE ACYLTRANSFERASE COMPONENT OF BRANCHED-CHAIN ALPHA-KETO ACID DEHYDROGENASE COMPLEX, MITOCHONDRIAL"/>
    <property type="match status" value="1"/>
</dbReference>
<name>A0ABD3MIS9_9STRA</name>
<dbReference type="EC" id="2.3.1.168" evidence="6"/>
<organism evidence="10 11">
    <name type="scientific">Discostella pseudostelligera</name>
    <dbReference type="NCBI Taxonomy" id="259834"/>
    <lineage>
        <taxon>Eukaryota</taxon>
        <taxon>Sar</taxon>
        <taxon>Stramenopiles</taxon>
        <taxon>Ochrophyta</taxon>
        <taxon>Bacillariophyta</taxon>
        <taxon>Coscinodiscophyceae</taxon>
        <taxon>Thalassiosirophycidae</taxon>
        <taxon>Stephanodiscales</taxon>
        <taxon>Stephanodiscaceae</taxon>
        <taxon>Discostella</taxon>
    </lineage>
</organism>
<reference evidence="10 11" key="1">
    <citation type="submission" date="2024-10" db="EMBL/GenBank/DDBJ databases">
        <title>Updated reference genomes for cyclostephanoid diatoms.</title>
        <authorList>
            <person name="Roberts W.R."/>
            <person name="Alverson A.J."/>
        </authorList>
    </citation>
    <scope>NUCLEOTIDE SEQUENCE [LARGE SCALE GENOMIC DNA]</scope>
    <source>
        <strain evidence="10 11">AJA232-27</strain>
    </source>
</reference>